<name>A0AA39YAG7_9PEZI</name>
<protein>
    <submittedName>
        <fullName evidence="2">Uncharacterized protein</fullName>
    </submittedName>
</protein>
<dbReference type="Proteomes" id="UP001174936">
    <property type="component" value="Unassembled WGS sequence"/>
</dbReference>
<keyword evidence="1" id="KW-0175">Coiled coil</keyword>
<evidence type="ECO:0000256" key="1">
    <source>
        <dbReference type="SAM" id="Coils"/>
    </source>
</evidence>
<evidence type="ECO:0000313" key="3">
    <source>
        <dbReference type="Proteomes" id="UP001174936"/>
    </source>
</evidence>
<reference evidence="2" key="1">
    <citation type="submission" date="2023-06" db="EMBL/GenBank/DDBJ databases">
        <title>Genome-scale phylogeny and comparative genomics of the fungal order Sordariales.</title>
        <authorList>
            <consortium name="Lawrence Berkeley National Laboratory"/>
            <person name="Hensen N."/>
            <person name="Bonometti L."/>
            <person name="Westerberg I."/>
            <person name="Brannstrom I.O."/>
            <person name="Guillou S."/>
            <person name="Cros-Aarteil S."/>
            <person name="Calhoun S."/>
            <person name="Haridas S."/>
            <person name="Kuo A."/>
            <person name="Mondo S."/>
            <person name="Pangilinan J."/>
            <person name="Riley R."/>
            <person name="Labutti K."/>
            <person name="Andreopoulos B."/>
            <person name="Lipzen A."/>
            <person name="Chen C."/>
            <person name="Yanf M."/>
            <person name="Daum C."/>
            <person name="Ng V."/>
            <person name="Clum A."/>
            <person name="Steindorff A."/>
            <person name="Ohm R."/>
            <person name="Martin F."/>
            <person name="Silar P."/>
            <person name="Natvig D."/>
            <person name="Lalanne C."/>
            <person name="Gautier V."/>
            <person name="Ament-Velasquez S.L."/>
            <person name="Kruys A."/>
            <person name="Hutchinson M.I."/>
            <person name="Powell A.J."/>
            <person name="Barry K."/>
            <person name="Miller A.N."/>
            <person name="Grigoriev I.V."/>
            <person name="Debuchy R."/>
            <person name="Gladieux P."/>
            <person name="Thoren M.H."/>
            <person name="Johannesson H."/>
        </authorList>
    </citation>
    <scope>NUCLEOTIDE SEQUENCE</scope>
    <source>
        <strain evidence="2">SMH2532-1</strain>
    </source>
</reference>
<accession>A0AA39YAG7</accession>
<sequence length="408" mass="45925">MSHTHRRVQYVLAQLRSFDLVHSVKPSSEPTRLDLDLRPQIQWLNSHLSVVSEKLEIAKKAATEARDDTVNYVTRVVDVGERIRHIQADVETTHSGLKELASKAHLHLCSVKEDIAAIEARIKATQGEIRQRNLGLAGKRLKLLSPMFRQAVKQYQTNSARSKAEAKKSKAFQRFKTGIKGLFWAPPTLGLSLIVSVVSTSSGVTKILEYRRLNNEAEQLQTQLNRLEAEISDALGAIRHLEQQKACLEETLKQRVCELRSKNTEHEACKYQLSRGRILRAEIRSLDESIVRASEEGEKVRDTLDLWKNVFEECSIQLQNEHLKAQGHNRGLQREMRRGDAARLVHGDFERQRAVLQSVARALDGAGMDTGILVLGKKVEVIGGESWEAGRGMLVDALPMPRPCYLAS</sequence>
<feature type="coiled-coil region" evidence="1">
    <location>
        <begin position="210"/>
        <end position="258"/>
    </location>
</feature>
<organism evidence="2 3">
    <name type="scientific">Cercophora newfieldiana</name>
    <dbReference type="NCBI Taxonomy" id="92897"/>
    <lineage>
        <taxon>Eukaryota</taxon>
        <taxon>Fungi</taxon>
        <taxon>Dikarya</taxon>
        <taxon>Ascomycota</taxon>
        <taxon>Pezizomycotina</taxon>
        <taxon>Sordariomycetes</taxon>
        <taxon>Sordariomycetidae</taxon>
        <taxon>Sordariales</taxon>
        <taxon>Lasiosphaeriaceae</taxon>
        <taxon>Cercophora</taxon>
    </lineage>
</organism>
<dbReference type="EMBL" id="JAULSV010000003">
    <property type="protein sequence ID" value="KAK0648355.1"/>
    <property type="molecule type" value="Genomic_DNA"/>
</dbReference>
<proteinExistence type="predicted"/>
<dbReference type="Gene3D" id="1.20.1170.10">
    <property type="match status" value="1"/>
</dbReference>
<comment type="caution">
    <text evidence="2">The sequence shown here is derived from an EMBL/GenBank/DDBJ whole genome shotgun (WGS) entry which is preliminary data.</text>
</comment>
<keyword evidence="3" id="KW-1185">Reference proteome</keyword>
<dbReference type="AlphaFoldDB" id="A0AA39YAG7"/>
<gene>
    <name evidence="2" type="ORF">B0T16DRAFT_455837</name>
</gene>
<evidence type="ECO:0000313" key="2">
    <source>
        <dbReference type="EMBL" id="KAK0648355.1"/>
    </source>
</evidence>